<keyword evidence="2" id="KW-1185">Reference proteome</keyword>
<proteinExistence type="predicted"/>
<dbReference type="AlphaFoldDB" id="A0A392Q3N7"/>
<sequence length="171" mass="19465">MEYPHQLGGMLDIFLMTEPSPWAKISAYIAENKIKMTLKAAMHQNNMALEANCSKEMAVEANVSNNGKNLSELPKLDCIYDDEPLGFEKDPLSSSQKMQAQDPLQEIDIGDGSIRRPTYINANIDHDLRIKVVELLKEFKDCFAWDYNEMSGLSRKLVEHRLPVRPDKKPV</sequence>
<dbReference type="Proteomes" id="UP000265520">
    <property type="component" value="Unassembled WGS sequence"/>
</dbReference>
<dbReference type="EMBL" id="LXQA010110276">
    <property type="protein sequence ID" value="MCI18469.1"/>
    <property type="molecule type" value="Genomic_DNA"/>
</dbReference>
<name>A0A392Q3N7_9FABA</name>
<accession>A0A392Q3N7</accession>
<reference evidence="1 2" key="1">
    <citation type="journal article" date="2018" name="Front. Plant Sci.">
        <title>Red Clover (Trifolium pratense) and Zigzag Clover (T. medium) - A Picture of Genomic Similarities and Differences.</title>
        <authorList>
            <person name="Dluhosova J."/>
            <person name="Istvanek J."/>
            <person name="Nedelnik J."/>
            <person name="Repkova J."/>
        </authorList>
    </citation>
    <scope>NUCLEOTIDE SEQUENCE [LARGE SCALE GENOMIC DNA]</scope>
    <source>
        <strain evidence="2">cv. 10/8</strain>
        <tissue evidence="1">Leaf</tissue>
    </source>
</reference>
<evidence type="ECO:0000313" key="2">
    <source>
        <dbReference type="Proteomes" id="UP000265520"/>
    </source>
</evidence>
<comment type="caution">
    <text evidence="1">The sequence shown here is derived from an EMBL/GenBank/DDBJ whole genome shotgun (WGS) entry which is preliminary data.</text>
</comment>
<organism evidence="1 2">
    <name type="scientific">Trifolium medium</name>
    <dbReference type="NCBI Taxonomy" id="97028"/>
    <lineage>
        <taxon>Eukaryota</taxon>
        <taxon>Viridiplantae</taxon>
        <taxon>Streptophyta</taxon>
        <taxon>Embryophyta</taxon>
        <taxon>Tracheophyta</taxon>
        <taxon>Spermatophyta</taxon>
        <taxon>Magnoliopsida</taxon>
        <taxon>eudicotyledons</taxon>
        <taxon>Gunneridae</taxon>
        <taxon>Pentapetalae</taxon>
        <taxon>rosids</taxon>
        <taxon>fabids</taxon>
        <taxon>Fabales</taxon>
        <taxon>Fabaceae</taxon>
        <taxon>Papilionoideae</taxon>
        <taxon>50 kb inversion clade</taxon>
        <taxon>NPAAA clade</taxon>
        <taxon>Hologalegina</taxon>
        <taxon>IRL clade</taxon>
        <taxon>Trifolieae</taxon>
        <taxon>Trifolium</taxon>
    </lineage>
</organism>
<evidence type="ECO:0000313" key="1">
    <source>
        <dbReference type="EMBL" id="MCI18469.1"/>
    </source>
</evidence>
<protein>
    <submittedName>
        <fullName evidence="1">Uncharacterized protein</fullName>
    </submittedName>
</protein>
<feature type="non-terminal residue" evidence="1">
    <location>
        <position position="171"/>
    </location>
</feature>